<accession>E3MYP4</accession>
<evidence type="ECO:0000313" key="2">
    <source>
        <dbReference type="EMBL" id="EFP12236.1"/>
    </source>
</evidence>
<dbReference type="InterPro" id="IPR012885">
    <property type="entry name" value="F-box_Sdz-33"/>
</dbReference>
<protein>
    <recommendedName>
        <fullName evidence="1">Sdz-33 F-box domain-containing protein</fullName>
    </recommendedName>
</protein>
<feature type="domain" description="Sdz-33 F-box" evidence="1">
    <location>
        <begin position="217"/>
        <end position="273"/>
    </location>
</feature>
<evidence type="ECO:0000259" key="1">
    <source>
        <dbReference type="Pfam" id="PF07735"/>
    </source>
</evidence>
<gene>
    <name evidence="2" type="ORF">CRE_04206</name>
</gene>
<reference evidence="2" key="1">
    <citation type="submission" date="2007-07" db="EMBL/GenBank/DDBJ databases">
        <title>PCAP assembly of the Caenorhabditis remanei genome.</title>
        <authorList>
            <consortium name="The Caenorhabditis remanei Sequencing Consortium"/>
            <person name="Wilson R.K."/>
        </authorList>
    </citation>
    <scope>NUCLEOTIDE SEQUENCE [LARGE SCALE GENOMIC DNA]</scope>
    <source>
        <strain evidence="2">PB4641</strain>
    </source>
</reference>
<dbReference type="PANTHER" id="PTHR21503:SF8">
    <property type="entry name" value="F-BOX ASSOCIATED DOMAIN-CONTAINING PROTEIN-RELATED"/>
    <property type="match status" value="1"/>
</dbReference>
<dbReference type="EMBL" id="DS268498">
    <property type="protein sequence ID" value="EFP12236.1"/>
    <property type="molecule type" value="Genomic_DNA"/>
</dbReference>
<dbReference type="InParanoid" id="E3MYP4"/>
<dbReference type="eggNOG" id="ENOG502TJPX">
    <property type="taxonomic scope" value="Eukaryota"/>
</dbReference>
<name>E3MYP4_CAERE</name>
<dbReference type="Pfam" id="PF07735">
    <property type="entry name" value="FBA_2"/>
    <property type="match status" value="1"/>
</dbReference>
<organism evidence="3">
    <name type="scientific">Caenorhabditis remanei</name>
    <name type="common">Caenorhabditis vulgaris</name>
    <dbReference type="NCBI Taxonomy" id="31234"/>
    <lineage>
        <taxon>Eukaryota</taxon>
        <taxon>Metazoa</taxon>
        <taxon>Ecdysozoa</taxon>
        <taxon>Nematoda</taxon>
        <taxon>Chromadorea</taxon>
        <taxon>Rhabditida</taxon>
        <taxon>Rhabditina</taxon>
        <taxon>Rhabditomorpha</taxon>
        <taxon>Rhabditoidea</taxon>
        <taxon>Rhabditidae</taxon>
        <taxon>Peloderinae</taxon>
        <taxon>Caenorhabditis</taxon>
    </lineage>
</organism>
<dbReference type="HOGENOM" id="CLU_028840_0_1_1"/>
<dbReference type="AlphaFoldDB" id="E3MYP4"/>
<keyword evidence="3" id="KW-1185">Reference proteome</keyword>
<evidence type="ECO:0000313" key="3">
    <source>
        <dbReference type="Proteomes" id="UP000008281"/>
    </source>
</evidence>
<sequence>MTTPFPLFSLPYLPLKQVLDNVGSEALVILSMCSLRSKNIAVSYRGPSKSVRLKLRFGSYDYLEDSTYFYLTILLMVEEKGKLPIDYNTLETVRIGSFEKIPVVMEKHSIKGVNLITYWEDRITGLVAIGDYAREVFNQDIYQVRLYDKEADDDHRRAAEWIKNSQKTIQSLRCDFKPKIDKDIDFILENFNYTEKLFLFVRPSEHYSPSRMPSFQVDSLHVRFSFWIKQDHLLTMNCKYIWLENSTLSSHDFNVLLKHWMNGGCSQLKVLRVDVEELIDYEVVVLDGVEFTQRADDVERVFVDEVDAHTLIRGGIDIKRPTDNAKLTIYNGGNHLKHFWMIVWPDSAENSY</sequence>
<proteinExistence type="predicted"/>
<dbReference type="PANTHER" id="PTHR21503">
    <property type="entry name" value="F-BOX-CONTAINING HYPOTHETICAL PROTEIN C.ELEGANS"/>
    <property type="match status" value="1"/>
</dbReference>
<dbReference type="Proteomes" id="UP000008281">
    <property type="component" value="Unassembled WGS sequence"/>
</dbReference>